<evidence type="ECO:0000313" key="3">
    <source>
        <dbReference type="Proteomes" id="UP000195437"/>
    </source>
</evidence>
<dbReference type="OrthoDB" id="2086942at2"/>
<keyword evidence="3" id="KW-1185">Reference proteome</keyword>
<evidence type="ECO:0000313" key="2">
    <source>
        <dbReference type="EMBL" id="ARU61771.1"/>
    </source>
</evidence>
<protein>
    <recommendedName>
        <fullName evidence="4">CRISPR type III-B/RAMP module-associated protein Cmr5</fullName>
    </recommendedName>
</protein>
<dbReference type="Proteomes" id="UP000195437">
    <property type="component" value="Chromosome"/>
</dbReference>
<accession>A0A1Y0IMM8</accession>
<sequence length="167" mass="19281">MIGQNSIEMEKAVKSSSDFLLLQLEGLKEHLDILIRDRAIGKSQVQNLLRAAQTASGIPELKLFVQYQMGRDEKRTGWAKEYKHKKFGERMISVLSSIEERAKTLAHEEVGIDSQTAVGLKLAERFFVYLQWHFTYVESTQKKQQRPENDAGKRPPYSKSQNRGERR</sequence>
<dbReference type="EMBL" id="CP021434">
    <property type="protein sequence ID" value="ARU61771.1"/>
    <property type="molecule type" value="Genomic_DNA"/>
</dbReference>
<evidence type="ECO:0000256" key="1">
    <source>
        <dbReference type="SAM" id="MobiDB-lite"/>
    </source>
</evidence>
<dbReference type="RefSeq" id="WP_087457141.1">
    <property type="nucleotide sequence ID" value="NZ_CP021434.1"/>
</dbReference>
<feature type="region of interest" description="Disordered" evidence="1">
    <location>
        <begin position="139"/>
        <end position="167"/>
    </location>
</feature>
<dbReference type="AlphaFoldDB" id="A0A1Y0IMM8"/>
<name>A0A1Y0IMM8_9BACL</name>
<reference evidence="3" key="1">
    <citation type="submission" date="2017-05" db="EMBL/GenBank/DDBJ databases">
        <authorList>
            <person name="Sung H."/>
        </authorList>
    </citation>
    <scope>NUCLEOTIDE SEQUENCE [LARGE SCALE GENOMIC DNA]</scope>
    <source>
        <strain evidence="3">AR23208</strain>
    </source>
</reference>
<gene>
    <name evidence="2" type="ORF">CBW65_12595</name>
</gene>
<proteinExistence type="predicted"/>
<dbReference type="KEGG" id="tum:CBW65_12595"/>
<organism evidence="2 3">
    <name type="scientific">Tumebacillus avium</name>
    <dbReference type="NCBI Taxonomy" id="1903704"/>
    <lineage>
        <taxon>Bacteria</taxon>
        <taxon>Bacillati</taxon>
        <taxon>Bacillota</taxon>
        <taxon>Bacilli</taxon>
        <taxon>Bacillales</taxon>
        <taxon>Alicyclobacillaceae</taxon>
        <taxon>Tumebacillus</taxon>
    </lineage>
</organism>
<evidence type="ECO:0008006" key="4">
    <source>
        <dbReference type="Google" id="ProtNLM"/>
    </source>
</evidence>